<keyword evidence="2" id="KW-0677">Repeat</keyword>
<dbReference type="InterPro" id="IPR036873">
    <property type="entry name" value="Rhodanese-like_dom_sf"/>
</dbReference>
<proteinExistence type="predicted"/>
<dbReference type="SUPFAM" id="SSF52821">
    <property type="entry name" value="Rhodanese/Cell cycle control phosphatase"/>
    <property type="match status" value="2"/>
</dbReference>
<organism evidence="4 5">
    <name type="scientific">Macrococcus bovicus</name>
    <dbReference type="NCBI Taxonomy" id="69968"/>
    <lineage>
        <taxon>Bacteria</taxon>
        <taxon>Bacillati</taxon>
        <taxon>Bacillota</taxon>
        <taxon>Bacilli</taxon>
        <taxon>Bacillales</taxon>
        <taxon>Staphylococcaceae</taxon>
        <taxon>Macrococcus</taxon>
    </lineage>
</organism>
<dbReference type="Gene3D" id="3.40.250.10">
    <property type="entry name" value="Rhodanese-like domain"/>
    <property type="match status" value="3"/>
</dbReference>
<dbReference type="Proteomes" id="UP000294843">
    <property type="component" value="Unassembled WGS sequence"/>
</dbReference>
<reference evidence="4 5" key="1">
    <citation type="submission" date="2019-01" db="EMBL/GenBank/DDBJ databases">
        <title>Draft genome sequences of the type strains of six Macrococcus species.</title>
        <authorList>
            <person name="Mazhar S."/>
            <person name="Altermann E."/>
            <person name="Hill C."/>
            <person name="Mcauliffe O."/>
        </authorList>
    </citation>
    <scope>NUCLEOTIDE SEQUENCE [LARGE SCALE GENOMIC DNA]</scope>
    <source>
        <strain evidence="4 5">ATCC 51825</strain>
    </source>
</reference>
<keyword evidence="5" id="KW-1185">Reference proteome</keyword>
<dbReference type="PANTHER" id="PTHR11364:SF27">
    <property type="entry name" value="SULFURTRANSFERASE"/>
    <property type="match status" value="1"/>
</dbReference>
<dbReference type="AlphaFoldDB" id="A0A4R6C246"/>
<dbReference type="InterPro" id="IPR045078">
    <property type="entry name" value="TST/MPST-like"/>
</dbReference>
<dbReference type="InterPro" id="IPR001763">
    <property type="entry name" value="Rhodanese-like_dom"/>
</dbReference>
<feature type="domain" description="Rhodanese" evidence="3">
    <location>
        <begin position="158"/>
        <end position="252"/>
    </location>
</feature>
<sequence length="254" mass="28936">MQVWIDEEEMDYSKHQLFDCRNVMDDLEKSLAAYNEQHIEHAIFVPGYPVLYDKNKPEEGRHPLPDMALVKSFIDQYSAGRIPVAYDVAKGFMATRFFFLCDLLDINCLVLKQSYDESTIAKTSGNLRMEDIRQLEALRNSEQPRINQDLIASRDEVRHTTATLVDARANKRFLGEEEPIDVQPGRIPGAVNFPYEKVFDDQLPAADTAIVYCGSGLSATPVYAALRAADQKVKLYPGSYSEWIFHHPEDIERG</sequence>
<comment type="caution">
    <text evidence="4">The sequence shown here is derived from an EMBL/GenBank/DDBJ whole genome shotgun (WGS) entry which is preliminary data.</text>
</comment>
<evidence type="ECO:0000313" key="4">
    <source>
        <dbReference type="EMBL" id="TDM15434.1"/>
    </source>
</evidence>
<evidence type="ECO:0000256" key="1">
    <source>
        <dbReference type="ARBA" id="ARBA00022679"/>
    </source>
</evidence>
<dbReference type="PROSITE" id="PS50206">
    <property type="entry name" value="RHODANESE_3"/>
    <property type="match status" value="1"/>
</dbReference>
<dbReference type="RefSeq" id="WP_133450643.1">
    <property type="nucleotide sequence ID" value="NZ_SCWF01000001.1"/>
</dbReference>
<evidence type="ECO:0000313" key="5">
    <source>
        <dbReference type="Proteomes" id="UP000294843"/>
    </source>
</evidence>
<keyword evidence="1" id="KW-0808">Transferase</keyword>
<dbReference type="SMART" id="SM00450">
    <property type="entry name" value="RHOD"/>
    <property type="match status" value="1"/>
</dbReference>
<evidence type="ECO:0000256" key="2">
    <source>
        <dbReference type="ARBA" id="ARBA00022737"/>
    </source>
</evidence>
<dbReference type="GO" id="GO:0004792">
    <property type="term" value="F:thiosulfate-cyanide sulfurtransferase activity"/>
    <property type="evidence" value="ECO:0007669"/>
    <property type="project" value="TreeGrafter"/>
</dbReference>
<gene>
    <name evidence="4" type="ORF">ERX55_00570</name>
</gene>
<accession>A0A4R6C246</accession>
<dbReference type="EMBL" id="SCWF01000001">
    <property type="protein sequence ID" value="TDM15434.1"/>
    <property type="molecule type" value="Genomic_DNA"/>
</dbReference>
<name>A0A4R6C246_9STAP</name>
<protein>
    <recommendedName>
        <fullName evidence="3">Rhodanese domain-containing protein</fullName>
    </recommendedName>
</protein>
<evidence type="ECO:0000259" key="3">
    <source>
        <dbReference type="PROSITE" id="PS50206"/>
    </source>
</evidence>
<dbReference type="Pfam" id="PF00581">
    <property type="entry name" value="Rhodanese"/>
    <property type="match status" value="1"/>
</dbReference>
<dbReference type="OrthoDB" id="9770030at2"/>
<dbReference type="PANTHER" id="PTHR11364">
    <property type="entry name" value="THIOSULFATE SULFERTANSFERASE"/>
    <property type="match status" value="1"/>
</dbReference>